<name>A0A0A2UR45_9BACI</name>
<dbReference type="SUPFAM" id="SSF51735">
    <property type="entry name" value="NAD(P)-binding Rossmann-fold domains"/>
    <property type="match status" value="1"/>
</dbReference>
<dbReference type="GO" id="GO:0004553">
    <property type="term" value="F:hydrolase activity, hydrolyzing O-glycosyl compounds"/>
    <property type="evidence" value="ECO:0007669"/>
    <property type="project" value="InterPro"/>
</dbReference>
<dbReference type="AlphaFoldDB" id="A0A0A2UR45"/>
<feature type="binding site" evidence="9">
    <location>
        <position position="171"/>
    </location>
    <ligand>
        <name>Mn(2+)</name>
        <dbReference type="ChEBI" id="CHEBI:29035"/>
    </ligand>
</feature>
<dbReference type="CDD" id="cd05298">
    <property type="entry name" value="GH4_GlvA_pagL_like"/>
    <property type="match status" value="1"/>
</dbReference>
<protein>
    <submittedName>
        <fullName evidence="14">6-phospho-alpha-glucosidase</fullName>
    </submittedName>
</protein>
<keyword evidence="4 11" id="KW-0520">NAD</keyword>
<gene>
    <name evidence="14" type="ORF">N780_05600</name>
</gene>
<dbReference type="GO" id="GO:0016616">
    <property type="term" value="F:oxidoreductase activity, acting on the CH-OH group of donors, NAD or NADP as acceptor"/>
    <property type="evidence" value="ECO:0007669"/>
    <property type="project" value="InterPro"/>
</dbReference>
<dbReference type="eggNOG" id="COG1486">
    <property type="taxonomic scope" value="Bacteria"/>
</dbReference>
<feature type="site" description="Increases basicity of active site Tyr" evidence="10">
    <location>
        <position position="110"/>
    </location>
</feature>
<dbReference type="InterPro" id="IPR001088">
    <property type="entry name" value="Glyco_hydro_4"/>
</dbReference>
<keyword evidence="9" id="KW-0408">Iron</keyword>
<dbReference type="InterPro" id="IPR015955">
    <property type="entry name" value="Lactate_DH/Glyco_Ohase_4_C"/>
</dbReference>
<dbReference type="InterPro" id="IPR019802">
    <property type="entry name" value="GlycHydrolase_4_CS"/>
</dbReference>
<dbReference type="Gene3D" id="3.90.110.10">
    <property type="entry name" value="Lactate dehydrogenase/glycoside hydrolase, family 4, C-terminal"/>
    <property type="match status" value="1"/>
</dbReference>
<dbReference type="InterPro" id="IPR022616">
    <property type="entry name" value="Glyco_hydro_4_C"/>
</dbReference>
<evidence type="ECO:0000313" key="15">
    <source>
        <dbReference type="Proteomes" id="UP000030153"/>
    </source>
</evidence>
<dbReference type="Pfam" id="PF11975">
    <property type="entry name" value="Glyco_hydro_4C"/>
    <property type="match status" value="1"/>
</dbReference>
<dbReference type="GO" id="GO:0046872">
    <property type="term" value="F:metal ion binding"/>
    <property type="evidence" value="ECO:0007669"/>
    <property type="project" value="UniProtKB-KW"/>
</dbReference>
<dbReference type="RefSeq" id="WP_036786133.1">
    <property type="nucleotide sequence ID" value="NZ_AVBG01000013.1"/>
</dbReference>
<keyword evidence="9" id="KW-0170">Cobalt</keyword>
<dbReference type="PROSITE" id="PS01324">
    <property type="entry name" value="GLYCOSYL_HYDROL_F4"/>
    <property type="match status" value="1"/>
</dbReference>
<evidence type="ECO:0000313" key="14">
    <source>
        <dbReference type="EMBL" id="KGP90379.1"/>
    </source>
</evidence>
<evidence type="ECO:0000256" key="9">
    <source>
        <dbReference type="PIRSR" id="PIRSR601088-3"/>
    </source>
</evidence>
<feature type="binding site" evidence="8">
    <location>
        <position position="94"/>
    </location>
    <ligand>
        <name>substrate</name>
    </ligand>
</feature>
<dbReference type="Pfam" id="PF02056">
    <property type="entry name" value="Glyco_hydro_4"/>
    <property type="match status" value="1"/>
</dbReference>
<reference evidence="14 15" key="1">
    <citation type="submission" date="2013-08" db="EMBL/GenBank/DDBJ databases">
        <title>Genome of Pontibacillus chungwhensis.</title>
        <authorList>
            <person name="Wang Q."/>
            <person name="Wang G."/>
        </authorList>
    </citation>
    <scope>NUCLEOTIDE SEQUENCE [LARGE SCALE GENOMIC DNA]</scope>
    <source>
        <strain evidence="14 15">BH030062</strain>
    </source>
</reference>
<comment type="similarity">
    <text evidence="1 11">Belongs to the glycosyl hydrolase 4 family.</text>
</comment>
<proteinExistence type="inferred from homology"/>
<keyword evidence="12" id="KW-0812">Transmembrane</keyword>
<dbReference type="EMBL" id="AVBG01000013">
    <property type="protein sequence ID" value="KGP90379.1"/>
    <property type="molecule type" value="Genomic_DNA"/>
</dbReference>
<evidence type="ECO:0000259" key="13">
    <source>
        <dbReference type="Pfam" id="PF11975"/>
    </source>
</evidence>
<keyword evidence="6 11" id="KW-0326">Glycosidase</keyword>
<evidence type="ECO:0000256" key="8">
    <source>
        <dbReference type="PIRSR" id="PIRSR601088-2"/>
    </source>
</evidence>
<dbReference type="PRINTS" id="PR00732">
    <property type="entry name" value="GLHYDRLASE4"/>
</dbReference>
<dbReference type="Gene3D" id="3.40.50.720">
    <property type="entry name" value="NAD(P)-binding Rossmann-like Domain"/>
    <property type="match status" value="1"/>
</dbReference>
<comment type="caution">
    <text evidence="14">The sequence shown here is derived from an EMBL/GenBank/DDBJ whole genome shotgun (WGS) entry which is preliminary data.</text>
</comment>
<keyword evidence="5 9" id="KW-0464">Manganese</keyword>
<sequence length="450" mass="51008">MKKQNLVVVGGGSTYTIGMIMSLIAEKDQFPLKTITFYDTDGERQEQIAKATDVILREKYPELEKFSYTTDKEEALSNADFVFVQIRTGGLQMREKDEQIPLRYDAVGQETCGPGGMAYGLRSIGDMIDLVEDIRHYAPDAWILNYTNPAAIVAEALKREFPNDKKLLNICDMPAAIMVSYAGILGKDVFELVPEYFGLNHFGWFTGIYDKDGNDHTQTIKRAITEDGFIPEDAEIANDPSWIKTFKQVERMVNDFPDYLPNTYLQYYLYPTEMVQKEDPDNTRARQVINGRQERVHALADQIVKDGTTENVELEVDIHGRYMIRVAASMAYNNGDIFIVMVENNGTIANLPDDAMVEVPAMMTNRGPKPFAVGHIPTFYKGLIEGQLAYEKLVVDAYFENSYEKALQALTLNRTVVDAPVARQILDDLIDANKEYWPDLHKRSKEAVLQ</sequence>
<feature type="binding site" evidence="8">
    <location>
        <position position="284"/>
    </location>
    <ligand>
        <name>substrate</name>
    </ligand>
</feature>
<keyword evidence="9" id="KW-0533">Nickel</keyword>
<evidence type="ECO:0000256" key="12">
    <source>
        <dbReference type="SAM" id="Phobius"/>
    </source>
</evidence>
<evidence type="ECO:0000256" key="10">
    <source>
        <dbReference type="PIRSR" id="PIRSR601088-4"/>
    </source>
</evidence>
<evidence type="ECO:0000256" key="1">
    <source>
        <dbReference type="ARBA" id="ARBA00010141"/>
    </source>
</evidence>
<dbReference type="OrthoDB" id="9808275at2"/>
<evidence type="ECO:0000256" key="2">
    <source>
        <dbReference type="ARBA" id="ARBA00022723"/>
    </source>
</evidence>
<comment type="cofactor">
    <cofactor evidence="11">
        <name>NAD(+)</name>
        <dbReference type="ChEBI" id="CHEBI:57540"/>
    </cofactor>
    <text evidence="11">Binds 1 NAD(+) per subunit.</text>
</comment>
<keyword evidence="12" id="KW-1133">Transmembrane helix</keyword>
<dbReference type="SUPFAM" id="SSF56327">
    <property type="entry name" value="LDH C-terminal domain-like"/>
    <property type="match status" value="1"/>
</dbReference>
<feature type="binding site" evidence="8">
    <location>
        <position position="148"/>
    </location>
    <ligand>
        <name>substrate</name>
    </ligand>
</feature>
<keyword evidence="15" id="KW-1185">Reference proteome</keyword>
<dbReference type="Proteomes" id="UP000030153">
    <property type="component" value="Unassembled WGS sequence"/>
</dbReference>
<dbReference type="InterPro" id="IPR036291">
    <property type="entry name" value="NAD(P)-bd_dom_sf"/>
</dbReference>
<feature type="binding site" evidence="9">
    <location>
        <position position="201"/>
    </location>
    <ligand>
        <name>Mn(2+)</name>
        <dbReference type="ChEBI" id="CHEBI:29035"/>
    </ligand>
</feature>
<feature type="active site" description="Proton acceptor" evidence="7">
    <location>
        <position position="264"/>
    </location>
</feature>
<keyword evidence="2 9" id="KW-0479">Metal-binding</keyword>
<keyword evidence="3 11" id="KW-0378">Hydrolase</keyword>
<feature type="active site" description="Proton donor" evidence="7">
    <location>
        <position position="172"/>
    </location>
</feature>
<dbReference type="PANTHER" id="PTHR32092:SF14">
    <property type="entry name" value="MALTOSE-6'-PHOSPHATE GLUCOSIDASE"/>
    <property type="match status" value="1"/>
</dbReference>
<dbReference type="PANTHER" id="PTHR32092">
    <property type="entry name" value="6-PHOSPHO-BETA-GLUCOSIDASE-RELATED"/>
    <property type="match status" value="1"/>
</dbReference>
<evidence type="ECO:0000256" key="7">
    <source>
        <dbReference type="PIRSR" id="PIRSR601088-1"/>
    </source>
</evidence>
<dbReference type="STRING" id="1385513.N780_05600"/>
<evidence type="ECO:0000256" key="5">
    <source>
        <dbReference type="ARBA" id="ARBA00023211"/>
    </source>
</evidence>
<keyword evidence="12" id="KW-0472">Membrane</keyword>
<accession>A0A0A2UR45</accession>
<organism evidence="14 15">
    <name type="scientific">Pontibacillus chungwhensis BH030062</name>
    <dbReference type="NCBI Taxonomy" id="1385513"/>
    <lineage>
        <taxon>Bacteria</taxon>
        <taxon>Bacillati</taxon>
        <taxon>Bacillota</taxon>
        <taxon>Bacilli</taxon>
        <taxon>Bacillales</taxon>
        <taxon>Bacillaceae</taxon>
        <taxon>Pontibacillus</taxon>
    </lineage>
</organism>
<feature type="domain" description="Glycosyl hydrolase family 4 C-terminal" evidence="13">
    <location>
        <begin position="196"/>
        <end position="416"/>
    </location>
</feature>
<dbReference type="GO" id="GO:0005975">
    <property type="term" value="P:carbohydrate metabolic process"/>
    <property type="evidence" value="ECO:0007669"/>
    <property type="project" value="InterPro"/>
</dbReference>
<evidence type="ECO:0000256" key="6">
    <source>
        <dbReference type="ARBA" id="ARBA00023295"/>
    </source>
</evidence>
<evidence type="ECO:0000256" key="3">
    <source>
        <dbReference type="ARBA" id="ARBA00022801"/>
    </source>
</evidence>
<evidence type="ECO:0000256" key="11">
    <source>
        <dbReference type="RuleBase" id="RU361152"/>
    </source>
</evidence>
<feature type="transmembrane region" description="Helical" evidence="12">
    <location>
        <begin position="6"/>
        <end position="25"/>
    </location>
</feature>
<evidence type="ECO:0000256" key="4">
    <source>
        <dbReference type="ARBA" id="ARBA00023027"/>
    </source>
</evidence>